<dbReference type="AlphaFoldDB" id="A0AAN7UD17"/>
<accession>A0AAN7UD17</accession>
<keyword evidence="2" id="KW-1185">Reference proteome</keyword>
<evidence type="ECO:0000313" key="1">
    <source>
        <dbReference type="EMBL" id="KAK5629970.1"/>
    </source>
</evidence>
<proteinExistence type="predicted"/>
<dbReference type="EMBL" id="JAWHQM010000013">
    <property type="protein sequence ID" value="KAK5629970.1"/>
    <property type="molecule type" value="Genomic_DNA"/>
</dbReference>
<reference evidence="1 2" key="1">
    <citation type="submission" date="2023-10" db="EMBL/GenBank/DDBJ databases">
        <title>Draft genome sequence of Xylaria bambusicola isolate GMP-LS, the root and basal stem rot pathogen of sugarcane in Indonesia.</title>
        <authorList>
            <person name="Selvaraj P."/>
            <person name="Muralishankar V."/>
            <person name="Muruganantham S."/>
            <person name="Sp S."/>
            <person name="Haryani S."/>
            <person name="Lau K.J.X."/>
            <person name="Naqvi N.I."/>
        </authorList>
    </citation>
    <scope>NUCLEOTIDE SEQUENCE [LARGE SCALE GENOMIC DNA]</scope>
    <source>
        <strain evidence="1">GMP-LS</strain>
    </source>
</reference>
<sequence>MTHRHQLYVCQMHQSHNTLNNNASRPLTISSMPIRILYLTDDLEHIHWARLSGIVVQVVHYLLRRRTSKIREAAKTREIAIG</sequence>
<organism evidence="1 2">
    <name type="scientific">Xylaria bambusicola</name>
    <dbReference type="NCBI Taxonomy" id="326684"/>
    <lineage>
        <taxon>Eukaryota</taxon>
        <taxon>Fungi</taxon>
        <taxon>Dikarya</taxon>
        <taxon>Ascomycota</taxon>
        <taxon>Pezizomycotina</taxon>
        <taxon>Sordariomycetes</taxon>
        <taxon>Xylariomycetidae</taxon>
        <taxon>Xylariales</taxon>
        <taxon>Xylariaceae</taxon>
        <taxon>Xylaria</taxon>
    </lineage>
</organism>
<gene>
    <name evidence="1" type="ORF">RRF57_005685</name>
</gene>
<dbReference type="Proteomes" id="UP001305414">
    <property type="component" value="Unassembled WGS sequence"/>
</dbReference>
<name>A0AAN7UD17_9PEZI</name>
<evidence type="ECO:0000313" key="2">
    <source>
        <dbReference type="Proteomes" id="UP001305414"/>
    </source>
</evidence>
<protein>
    <submittedName>
        <fullName evidence="1">Uncharacterized protein</fullName>
    </submittedName>
</protein>
<comment type="caution">
    <text evidence="1">The sequence shown here is derived from an EMBL/GenBank/DDBJ whole genome shotgun (WGS) entry which is preliminary data.</text>
</comment>